<dbReference type="InterPro" id="IPR050839">
    <property type="entry name" value="Rho-assoc_Ser/Thr_Kinase"/>
</dbReference>
<dbReference type="PROSITE" id="PS00107">
    <property type="entry name" value="PROTEIN_KINASE_ATP"/>
    <property type="match status" value="1"/>
</dbReference>
<dbReference type="SMART" id="SM00133">
    <property type="entry name" value="S_TK_X"/>
    <property type="match status" value="1"/>
</dbReference>
<evidence type="ECO:0000256" key="8">
    <source>
        <dbReference type="ARBA" id="ARBA00037542"/>
    </source>
</evidence>
<keyword evidence="4" id="KW-0808">Transferase</keyword>
<dbReference type="Proteomes" id="UP001306508">
    <property type="component" value="Unassembled WGS sequence"/>
</dbReference>
<evidence type="ECO:0000256" key="12">
    <source>
        <dbReference type="ARBA" id="ARBA00048679"/>
    </source>
</evidence>
<feature type="binding site" evidence="13">
    <location>
        <position position="426"/>
    </location>
    <ligand>
        <name>ATP</name>
        <dbReference type="ChEBI" id="CHEBI:30616"/>
    </ligand>
</feature>
<evidence type="ECO:0000256" key="14">
    <source>
        <dbReference type="SAM" id="MobiDB-lite"/>
    </source>
</evidence>
<keyword evidence="18" id="KW-1185">Reference proteome</keyword>
<dbReference type="EMBL" id="JAWIZZ010000040">
    <property type="protein sequence ID" value="KAK5780662.1"/>
    <property type="molecule type" value="Genomic_DNA"/>
</dbReference>
<feature type="region of interest" description="Disordered" evidence="14">
    <location>
        <begin position="267"/>
        <end position="288"/>
    </location>
</feature>
<dbReference type="FunFam" id="1.10.510.10:FF:000828">
    <property type="entry name" value="Serine/threonine-protein kinase CBK1"/>
    <property type="match status" value="1"/>
</dbReference>
<dbReference type="EC" id="2.7.11.1" evidence="1"/>
<keyword evidence="7 13" id="KW-0067">ATP-binding</keyword>
<dbReference type="FunFam" id="3.30.200.20:FF:000192">
    <property type="entry name" value="Serine/threonine-protein kinase cot-1"/>
    <property type="match status" value="1"/>
</dbReference>
<dbReference type="PROSITE" id="PS00108">
    <property type="entry name" value="PROTEIN_KINASE_ST"/>
    <property type="match status" value="1"/>
</dbReference>
<dbReference type="InterPro" id="IPR017441">
    <property type="entry name" value="Protein_kinase_ATP_BS"/>
</dbReference>
<comment type="similarity">
    <text evidence="9">Belongs to the protein kinase superfamily. STE Ser/Thr protein kinase family. COT1 subfamily.</text>
</comment>
<sequence>MYRNKNPYANHQQYNEQTNSTNANTFYQQQQQNQYLDEINSYSKPPASNFSSNYMNNQNSHHSFQEYAQSQITGNDINNTTGKNISLNPGVFQDVPSLTLPSNINYGFLQQQQQQQQQQQFSSSPLQQPPILGSIYKHNNNSNSLVQNTTGLSHQHDSPIQGIPQPRQSFSPSQYSSESDYNSIGLGQTNTNNNLSNTSNNNSNFGTSNSNDHSGASSPFHQPHYEHSDSVSQRSAAISFTNLPQPGDSNNNIGNVSPVLSQSYQQSTFNNNYNNTNTTTTTNNNNNNNVNNVNINDNNSNVNNVTGNNYMYFERRPDLLTKSTQDKAAVVKLKIENFYQQSVKYAIERNERRVELETELASHDWSEERKSRQLASLGKKESQFLRLRRTRLSLEDFQTVKVIGKGAFGEVRLVQKKDTGKVYAMKTLLKSEMYKKDQLAHVKAERDVLAGSDSPWVVSLYYSFQDAQYLYLIMEFLPGGDLMTMLIRWQLFTEDVTRFYMAECILAIETIHKLGFIHRDIKPDNILIDIRGHIKLSDFGLSTGFHKTHDSNYYKKLLQEDDAGNANNVNNGFNKPGQNNNTKRQTMMVDSINLTMSNRQQIQTWRKSRRLMAYSTVGTPDYIAPEIFLYQGYGQECDWWSLGAIMYECLIGWPPFCSETPQETYRKIMNFEQTLQFPDDIHISYEAEDLIRRLLTHADQRLGRHSGADEIKAHPFFRGVDWNTIRQVEAPYIPKLSSITDTRFFPIDELENVPDSPAMAQAAKQREQMMKQGGSGLNNGAAIKEDLPFIGYTYSRFDYLTRKNAL</sequence>
<dbReference type="FunFam" id="3.30.200.20:FF:000767">
    <property type="entry name" value="Serine/threonine-protein kinase CBK1"/>
    <property type="match status" value="1"/>
</dbReference>
<evidence type="ECO:0000256" key="13">
    <source>
        <dbReference type="PROSITE-ProRule" id="PRU10141"/>
    </source>
</evidence>
<gene>
    <name evidence="17" type="ORF">RI543_001784</name>
</gene>
<keyword evidence="6" id="KW-0418">Kinase</keyword>
<evidence type="ECO:0000256" key="11">
    <source>
        <dbReference type="ARBA" id="ARBA00047899"/>
    </source>
</evidence>
<comment type="catalytic activity">
    <reaction evidence="11">
        <text>L-threonyl-[protein] + ATP = O-phospho-L-threonyl-[protein] + ADP + H(+)</text>
        <dbReference type="Rhea" id="RHEA:46608"/>
        <dbReference type="Rhea" id="RHEA-COMP:11060"/>
        <dbReference type="Rhea" id="RHEA-COMP:11605"/>
        <dbReference type="ChEBI" id="CHEBI:15378"/>
        <dbReference type="ChEBI" id="CHEBI:30013"/>
        <dbReference type="ChEBI" id="CHEBI:30616"/>
        <dbReference type="ChEBI" id="CHEBI:61977"/>
        <dbReference type="ChEBI" id="CHEBI:456216"/>
        <dbReference type="EC" id="2.7.11.1"/>
    </reaction>
</comment>
<evidence type="ECO:0000256" key="4">
    <source>
        <dbReference type="ARBA" id="ARBA00022679"/>
    </source>
</evidence>
<evidence type="ECO:0000256" key="6">
    <source>
        <dbReference type="ARBA" id="ARBA00022777"/>
    </source>
</evidence>
<dbReference type="InterPro" id="IPR000961">
    <property type="entry name" value="AGC-kinase_C"/>
</dbReference>
<dbReference type="CDD" id="cd21773">
    <property type="entry name" value="MobB_CBK1"/>
    <property type="match status" value="1"/>
</dbReference>
<dbReference type="Gene3D" id="3.30.200.20">
    <property type="entry name" value="Phosphorylase Kinase, domain 1"/>
    <property type="match status" value="2"/>
</dbReference>
<proteinExistence type="inferred from homology"/>
<keyword evidence="2" id="KW-0723">Serine/threonine-protein kinase</keyword>
<dbReference type="SUPFAM" id="SSF56112">
    <property type="entry name" value="Protein kinase-like (PK-like)"/>
    <property type="match status" value="1"/>
</dbReference>
<evidence type="ECO:0000256" key="5">
    <source>
        <dbReference type="ARBA" id="ARBA00022741"/>
    </source>
</evidence>
<dbReference type="PANTHER" id="PTHR22988:SF76">
    <property type="entry name" value="CHROMOSOME UNDETERMINED SCAFFOLD_135, WHOLE GENOME SHOTGUN SEQUENCE"/>
    <property type="match status" value="1"/>
</dbReference>
<feature type="compositionally biased region" description="Low complexity" evidence="14">
    <location>
        <begin position="164"/>
        <end position="179"/>
    </location>
</feature>
<dbReference type="CDD" id="cd05629">
    <property type="entry name" value="STKc_NDR_like_fungal"/>
    <property type="match status" value="1"/>
</dbReference>
<evidence type="ECO:0000313" key="17">
    <source>
        <dbReference type="EMBL" id="KAK5780662.1"/>
    </source>
</evidence>
<keyword evidence="5 13" id="KW-0547">Nucleotide-binding</keyword>
<feature type="compositionally biased region" description="Polar residues" evidence="14">
    <location>
        <begin position="137"/>
        <end position="153"/>
    </location>
</feature>
<evidence type="ECO:0000259" key="16">
    <source>
        <dbReference type="PROSITE" id="PS51285"/>
    </source>
</evidence>
<evidence type="ECO:0000256" key="3">
    <source>
        <dbReference type="ARBA" id="ARBA00022553"/>
    </source>
</evidence>
<evidence type="ECO:0000256" key="7">
    <source>
        <dbReference type="ARBA" id="ARBA00022840"/>
    </source>
</evidence>
<evidence type="ECO:0000256" key="2">
    <source>
        <dbReference type="ARBA" id="ARBA00022527"/>
    </source>
</evidence>
<feature type="compositionally biased region" description="Low complexity" evidence="14">
    <location>
        <begin position="270"/>
        <end position="288"/>
    </location>
</feature>
<feature type="domain" description="Protein kinase" evidence="15">
    <location>
        <begin position="397"/>
        <end position="717"/>
    </location>
</feature>
<feature type="region of interest" description="Disordered" evidence="14">
    <location>
        <begin position="112"/>
        <end position="234"/>
    </location>
</feature>
<dbReference type="Gene3D" id="1.10.510.10">
    <property type="entry name" value="Transferase(Phosphotransferase) domain 1"/>
    <property type="match status" value="2"/>
</dbReference>
<evidence type="ECO:0000256" key="1">
    <source>
        <dbReference type="ARBA" id="ARBA00012513"/>
    </source>
</evidence>
<evidence type="ECO:0000256" key="9">
    <source>
        <dbReference type="ARBA" id="ARBA00038271"/>
    </source>
</evidence>
<dbReference type="AlphaFoldDB" id="A0AAN8A7F1"/>
<dbReference type="FunFam" id="1.10.510.10:FF:000024">
    <property type="entry name" value="Probable serine/threonine-protein kinase cot-1"/>
    <property type="match status" value="1"/>
</dbReference>
<dbReference type="InterPro" id="IPR008271">
    <property type="entry name" value="Ser/Thr_kinase_AS"/>
</dbReference>
<evidence type="ECO:0000259" key="15">
    <source>
        <dbReference type="PROSITE" id="PS50011"/>
    </source>
</evidence>
<accession>A0AAN8A7F1</accession>
<organism evidence="17 18">
    <name type="scientific">Arxiozyma heterogenica</name>
    <dbReference type="NCBI Taxonomy" id="278026"/>
    <lineage>
        <taxon>Eukaryota</taxon>
        <taxon>Fungi</taxon>
        <taxon>Dikarya</taxon>
        <taxon>Ascomycota</taxon>
        <taxon>Saccharomycotina</taxon>
        <taxon>Saccharomycetes</taxon>
        <taxon>Saccharomycetales</taxon>
        <taxon>Saccharomycetaceae</taxon>
        <taxon>Arxiozyma</taxon>
    </lineage>
</organism>
<dbReference type="PROSITE" id="PS50011">
    <property type="entry name" value="PROTEIN_KINASE_DOM"/>
    <property type="match status" value="1"/>
</dbReference>
<protein>
    <recommendedName>
        <fullName evidence="10">Serine/threonine-protein kinase CBK1</fullName>
        <ecNumber evidence="1">2.7.11.1</ecNumber>
    </recommendedName>
</protein>
<name>A0AAN8A7F1_9SACH</name>
<dbReference type="InterPro" id="IPR000719">
    <property type="entry name" value="Prot_kinase_dom"/>
</dbReference>
<comment type="caution">
    <text evidence="17">The sequence shown here is derived from an EMBL/GenBank/DDBJ whole genome shotgun (WGS) entry which is preliminary data.</text>
</comment>
<dbReference type="Pfam" id="PF00069">
    <property type="entry name" value="Pkinase"/>
    <property type="match status" value="2"/>
</dbReference>
<feature type="compositionally biased region" description="Low complexity" evidence="14">
    <location>
        <begin position="112"/>
        <end position="130"/>
    </location>
</feature>
<dbReference type="GO" id="GO:0005737">
    <property type="term" value="C:cytoplasm"/>
    <property type="evidence" value="ECO:0007669"/>
    <property type="project" value="UniProtKB-ARBA"/>
</dbReference>
<dbReference type="GO" id="GO:0005524">
    <property type="term" value="F:ATP binding"/>
    <property type="evidence" value="ECO:0007669"/>
    <property type="project" value="UniProtKB-UniRule"/>
</dbReference>
<dbReference type="InterPro" id="IPR011009">
    <property type="entry name" value="Kinase-like_dom_sf"/>
</dbReference>
<feature type="compositionally biased region" description="Low complexity" evidence="14">
    <location>
        <begin position="189"/>
        <end position="211"/>
    </location>
</feature>
<comment type="catalytic activity">
    <reaction evidence="12">
        <text>L-seryl-[protein] + ATP = O-phospho-L-seryl-[protein] + ADP + H(+)</text>
        <dbReference type="Rhea" id="RHEA:17989"/>
        <dbReference type="Rhea" id="RHEA-COMP:9863"/>
        <dbReference type="Rhea" id="RHEA-COMP:11604"/>
        <dbReference type="ChEBI" id="CHEBI:15378"/>
        <dbReference type="ChEBI" id="CHEBI:29999"/>
        <dbReference type="ChEBI" id="CHEBI:30616"/>
        <dbReference type="ChEBI" id="CHEBI:83421"/>
        <dbReference type="ChEBI" id="CHEBI:456216"/>
        <dbReference type="EC" id="2.7.11.1"/>
    </reaction>
</comment>
<dbReference type="PROSITE" id="PS51285">
    <property type="entry name" value="AGC_KINASE_CTER"/>
    <property type="match status" value="1"/>
</dbReference>
<keyword evidence="3" id="KW-0597">Phosphoprotein</keyword>
<dbReference type="PANTHER" id="PTHR22988">
    <property type="entry name" value="MYOTONIC DYSTROPHY S/T KINASE-RELATED"/>
    <property type="match status" value="1"/>
</dbReference>
<dbReference type="GO" id="GO:0004674">
    <property type="term" value="F:protein serine/threonine kinase activity"/>
    <property type="evidence" value="ECO:0007669"/>
    <property type="project" value="UniProtKB-KW"/>
</dbReference>
<feature type="domain" description="AGC-kinase C-terminal" evidence="16">
    <location>
        <begin position="718"/>
        <end position="804"/>
    </location>
</feature>
<reference evidence="18" key="1">
    <citation type="submission" date="2023-07" db="EMBL/GenBank/DDBJ databases">
        <title>A draft genome of Kazachstania heterogenica Y-27499.</title>
        <authorList>
            <person name="Donic C."/>
            <person name="Kralova J.S."/>
            <person name="Fidel L."/>
            <person name="Ben-Dor S."/>
            <person name="Jung S."/>
        </authorList>
    </citation>
    <scope>NUCLEOTIDE SEQUENCE [LARGE SCALE GENOMIC DNA]</scope>
    <source>
        <strain evidence="18">Y27499</strain>
    </source>
</reference>
<evidence type="ECO:0000256" key="10">
    <source>
        <dbReference type="ARBA" id="ARBA00039662"/>
    </source>
</evidence>
<comment type="function">
    <text evidence="8">Protein kinase that seems to play a role in the regulation of cell morphogenesis and proliferation.</text>
</comment>
<dbReference type="GO" id="GO:0007010">
    <property type="term" value="P:cytoskeleton organization"/>
    <property type="evidence" value="ECO:0007669"/>
    <property type="project" value="UniProtKB-ARBA"/>
</dbReference>
<evidence type="ECO:0000313" key="18">
    <source>
        <dbReference type="Proteomes" id="UP001306508"/>
    </source>
</evidence>
<dbReference type="SMART" id="SM00220">
    <property type="entry name" value="S_TKc"/>
    <property type="match status" value="1"/>
</dbReference>